<dbReference type="PROSITE" id="PS51751">
    <property type="entry name" value="EXPERA"/>
    <property type="match status" value="1"/>
</dbReference>
<feature type="transmembrane region" description="Helical" evidence="14">
    <location>
        <begin position="56"/>
        <end position="79"/>
    </location>
</feature>
<accession>A0AA39GF85</accession>
<dbReference type="GO" id="GO:0004769">
    <property type="term" value="F:steroid Delta-isomerase activity"/>
    <property type="evidence" value="ECO:0007669"/>
    <property type="project" value="TreeGrafter"/>
</dbReference>
<keyword evidence="11" id="KW-0753">Steroid metabolism</keyword>
<keyword evidence="7" id="KW-0756">Sterol biosynthesis</keyword>
<comment type="caution">
    <text evidence="16">The sequence shown here is derived from an EMBL/GenBank/DDBJ whole genome shotgun (WGS) entry which is preliminary data.</text>
</comment>
<evidence type="ECO:0000256" key="1">
    <source>
        <dbReference type="ARBA" id="ARBA00004141"/>
    </source>
</evidence>
<evidence type="ECO:0000256" key="2">
    <source>
        <dbReference type="ARBA" id="ARBA00008337"/>
    </source>
</evidence>
<dbReference type="GO" id="GO:0000247">
    <property type="term" value="F:C-8 sterol isomerase activity"/>
    <property type="evidence" value="ECO:0007669"/>
    <property type="project" value="TreeGrafter"/>
</dbReference>
<feature type="transmembrane region" description="Helical" evidence="14">
    <location>
        <begin position="112"/>
        <end position="132"/>
    </location>
</feature>
<keyword evidence="10" id="KW-1207">Sterol metabolism</keyword>
<evidence type="ECO:0000313" key="16">
    <source>
        <dbReference type="EMBL" id="KAK0386242.1"/>
    </source>
</evidence>
<dbReference type="Proteomes" id="UP001175261">
    <property type="component" value="Unassembled WGS sequence"/>
</dbReference>
<evidence type="ECO:0000256" key="9">
    <source>
        <dbReference type="ARBA" id="ARBA00023136"/>
    </source>
</evidence>
<evidence type="ECO:0000256" key="6">
    <source>
        <dbReference type="ARBA" id="ARBA00022989"/>
    </source>
</evidence>
<evidence type="ECO:0000256" key="11">
    <source>
        <dbReference type="ARBA" id="ARBA00023221"/>
    </source>
</evidence>
<dbReference type="InterPro" id="IPR033118">
    <property type="entry name" value="EXPERA"/>
</dbReference>
<sequence length="226" mass="25780">MAHPYSPQSAVIPGWIPNETPILHLAAEFAALAGGAVILALLFARQCPSWHGLRSIDVFAVAWFALCGFLHCFFEGYFVHHQGRLAGMQTLFAQLWKYYSLADSRYITLDNFTVVIEFLTALIWGPLSWLTVYSITARSPSRHILQIIMCVAHIYGVVLYFGTEYRNEKLTGDSASLPDFLFYWVYYVGFNIVWAFVPAWLLWDSWMAITRAISFCEADTSLKKDR</sequence>
<feature type="transmembrane region" description="Helical" evidence="14">
    <location>
        <begin position="144"/>
        <end position="161"/>
    </location>
</feature>
<dbReference type="PANTHER" id="PTHR14207">
    <property type="entry name" value="STEROL ISOMERASE"/>
    <property type="match status" value="1"/>
</dbReference>
<comment type="subcellular location">
    <subcellularLocation>
        <location evidence="1">Membrane</location>
        <topology evidence="1">Multi-pass membrane protein</topology>
    </subcellularLocation>
</comment>
<evidence type="ECO:0000256" key="7">
    <source>
        <dbReference type="ARBA" id="ARBA00023011"/>
    </source>
</evidence>
<dbReference type="GO" id="GO:0047750">
    <property type="term" value="F:cholestenol delta-isomerase activity"/>
    <property type="evidence" value="ECO:0007669"/>
    <property type="project" value="InterPro"/>
</dbReference>
<proteinExistence type="inferred from homology"/>
<evidence type="ECO:0000256" key="14">
    <source>
        <dbReference type="SAM" id="Phobius"/>
    </source>
</evidence>
<gene>
    <name evidence="16" type="ORF">NLU13_6079</name>
</gene>
<keyword evidence="9 13" id="KW-0472">Membrane</keyword>
<dbReference type="PANTHER" id="PTHR14207:SF0">
    <property type="entry name" value="3-BETA-HYDROXYSTEROID-DELTA(8),DELTA(7)-ISOMERASE"/>
    <property type="match status" value="1"/>
</dbReference>
<organism evidence="16 17">
    <name type="scientific">Sarocladium strictum</name>
    <name type="common">Black bundle disease fungus</name>
    <name type="synonym">Acremonium strictum</name>
    <dbReference type="NCBI Taxonomy" id="5046"/>
    <lineage>
        <taxon>Eukaryota</taxon>
        <taxon>Fungi</taxon>
        <taxon>Dikarya</taxon>
        <taxon>Ascomycota</taxon>
        <taxon>Pezizomycotina</taxon>
        <taxon>Sordariomycetes</taxon>
        <taxon>Hypocreomycetidae</taxon>
        <taxon>Hypocreales</taxon>
        <taxon>Sarocladiaceae</taxon>
        <taxon>Sarocladium</taxon>
    </lineage>
</organism>
<evidence type="ECO:0000256" key="3">
    <source>
        <dbReference type="ARBA" id="ARBA00022516"/>
    </source>
</evidence>
<feature type="domain" description="EXPERA" evidence="15">
    <location>
        <begin position="56"/>
        <end position="202"/>
    </location>
</feature>
<dbReference type="GO" id="GO:0016020">
    <property type="term" value="C:membrane"/>
    <property type="evidence" value="ECO:0007669"/>
    <property type="project" value="UniProtKB-SubCell"/>
</dbReference>
<keyword evidence="17" id="KW-1185">Reference proteome</keyword>
<comment type="similarity">
    <text evidence="2">Belongs to the EBP family.</text>
</comment>
<keyword evidence="12" id="KW-0413">Isomerase</keyword>
<reference evidence="16" key="1">
    <citation type="submission" date="2022-10" db="EMBL/GenBank/DDBJ databases">
        <title>Determination and structural analysis of whole genome sequence of Sarocladium strictum F4-1.</title>
        <authorList>
            <person name="Hu L."/>
            <person name="Jiang Y."/>
        </authorList>
    </citation>
    <scope>NUCLEOTIDE SEQUENCE</scope>
    <source>
        <strain evidence="16">F4-1</strain>
    </source>
</reference>
<keyword evidence="5" id="KW-0752">Steroid biosynthesis</keyword>
<protein>
    <recommendedName>
        <fullName evidence="15">EXPERA domain-containing protein</fullName>
    </recommendedName>
</protein>
<feature type="transmembrane region" description="Helical" evidence="14">
    <location>
        <begin position="181"/>
        <end position="203"/>
    </location>
</feature>
<dbReference type="Pfam" id="PF05241">
    <property type="entry name" value="EBP"/>
    <property type="match status" value="1"/>
</dbReference>
<keyword evidence="6 13" id="KW-1133">Transmembrane helix</keyword>
<keyword evidence="4 13" id="KW-0812">Transmembrane</keyword>
<dbReference type="EMBL" id="JAPDFR010000005">
    <property type="protein sequence ID" value="KAK0386242.1"/>
    <property type="molecule type" value="Genomic_DNA"/>
</dbReference>
<name>A0AA39GF85_SARSR</name>
<evidence type="ECO:0000256" key="4">
    <source>
        <dbReference type="ARBA" id="ARBA00022692"/>
    </source>
</evidence>
<dbReference type="AlphaFoldDB" id="A0AA39GF85"/>
<evidence type="ECO:0000256" key="8">
    <source>
        <dbReference type="ARBA" id="ARBA00023098"/>
    </source>
</evidence>
<dbReference type="GO" id="GO:0005783">
    <property type="term" value="C:endoplasmic reticulum"/>
    <property type="evidence" value="ECO:0007669"/>
    <property type="project" value="TreeGrafter"/>
</dbReference>
<evidence type="ECO:0000256" key="5">
    <source>
        <dbReference type="ARBA" id="ARBA00022955"/>
    </source>
</evidence>
<keyword evidence="3" id="KW-0444">Lipid biosynthesis</keyword>
<keyword evidence="8" id="KW-0443">Lipid metabolism</keyword>
<evidence type="ECO:0000256" key="10">
    <source>
        <dbReference type="ARBA" id="ARBA00023166"/>
    </source>
</evidence>
<evidence type="ECO:0000313" key="17">
    <source>
        <dbReference type="Proteomes" id="UP001175261"/>
    </source>
</evidence>
<feature type="transmembrane region" description="Helical" evidence="14">
    <location>
        <begin position="22"/>
        <end position="44"/>
    </location>
</feature>
<evidence type="ECO:0000256" key="13">
    <source>
        <dbReference type="PROSITE-ProRule" id="PRU01087"/>
    </source>
</evidence>
<evidence type="ECO:0000256" key="12">
    <source>
        <dbReference type="ARBA" id="ARBA00023235"/>
    </source>
</evidence>
<dbReference type="GO" id="GO:0016126">
    <property type="term" value="P:sterol biosynthetic process"/>
    <property type="evidence" value="ECO:0007669"/>
    <property type="project" value="UniProtKB-KW"/>
</dbReference>
<dbReference type="InterPro" id="IPR007905">
    <property type="entry name" value="EBP"/>
</dbReference>
<evidence type="ECO:0000259" key="15">
    <source>
        <dbReference type="PROSITE" id="PS51751"/>
    </source>
</evidence>